<dbReference type="InterPro" id="IPR002035">
    <property type="entry name" value="VWF_A"/>
</dbReference>
<feature type="domain" description="VWFA" evidence="2">
    <location>
        <begin position="71"/>
        <end position="255"/>
    </location>
</feature>
<comment type="caution">
    <text evidence="3">The sequence shown here is derived from an EMBL/GenBank/DDBJ whole genome shotgun (WGS) entry which is preliminary data.</text>
</comment>
<organism evidence="3 4">
    <name type="scientific">Hymenobacter negativus</name>
    <dbReference type="NCBI Taxonomy" id="2795026"/>
    <lineage>
        <taxon>Bacteria</taxon>
        <taxon>Pseudomonadati</taxon>
        <taxon>Bacteroidota</taxon>
        <taxon>Cytophagia</taxon>
        <taxon>Cytophagales</taxon>
        <taxon>Hymenobacteraceae</taxon>
        <taxon>Hymenobacter</taxon>
    </lineage>
</organism>
<protein>
    <submittedName>
        <fullName evidence="3">VWA domain-containing protein</fullName>
    </submittedName>
</protein>
<keyword evidence="4" id="KW-1185">Reference proteome</keyword>
<dbReference type="SUPFAM" id="SSF53300">
    <property type="entry name" value="vWA-like"/>
    <property type="match status" value="1"/>
</dbReference>
<dbReference type="PROSITE" id="PS50234">
    <property type="entry name" value="VWFA"/>
    <property type="match status" value="1"/>
</dbReference>
<dbReference type="EMBL" id="JAGETZ010000019">
    <property type="protein sequence ID" value="MBO2012648.1"/>
    <property type="molecule type" value="Genomic_DNA"/>
</dbReference>
<dbReference type="Pfam" id="PF00092">
    <property type="entry name" value="VWA"/>
    <property type="match status" value="1"/>
</dbReference>
<accession>A0ABS3QNR5</accession>
<gene>
    <name evidence="3" type="ORF">J4E00_26540</name>
</gene>
<name>A0ABS3QNR5_9BACT</name>
<reference evidence="3 4" key="1">
    <citation type="submission" date="2021-03" db="EMBL/GenBank/DDBJ databases">
        <authorList>
            <person name="Kim M.K."/>
        </authorList>
    </citation>
    <scope>NUCLEOTIDE SEQUENCE [LARGE SCALE GENOMIC DNA]</scope>
    <source>
        <strain evidence="3 4">BT442</strain>
    </source>
</reference>
<dbReference type="Proteomes" id="UP000664369">
    <property type="component" value="Unassembled WGS sequence"/>
</dbReference>
<sequence>MCSRQPHPLTPSPKKRGHRKCLNGNRQAPLSLGEGPGGRFAVWAVLLLGLLFGSQSARAQNAPVEKSKVTRILFLLDASGSMMAPWEGQPRWNVAKRMLSKMVDSLNTYPNLEVALRVYGHQYPNSEKNCEDSRLEVPFAPRNAAAIKKKLTELKAQGNTPITYSLLQSANDFPTDKSSRNVLLLITDGLESCNRDPCAASIALQRKHVFLKPFVIGIGAERDFGKQLECLGQYYNAAEVATFRTVMNDVIAKTLSKTTVSVNLTDANGKPVESNVNMTFVNNVTEQPEYNYVHYRDAQGKADVLDIDALQSYDLVINTVPPVRQANIPITPGKANVLTYKTPQGTLWLQNPPLTPNPYGTIRAVVRSQAGATVTAGVFGTRQKLLAGNYEVEALTLPRTVRRITIKQGQEYTFTYDSPGTLNVTSDLKGFGSIYQLNDDESQTWIYSLPEGSSSKINLPMQPGAYRLVFRTATSNGSKYTDVRNFSIRSGQTTSVAIFGK</sequence>
<dbReference type="SMART" id="SM00327">
    <property type="entry name" value="VWA"/>
    <property type="match status" value="1"/>
</dbReference>
<evidence type="ECO:0000256" key="1">
    <source>
        <dbReference type="SAM" id="MobiDB-lite"/>
    </source>
</evidence>
<feature type="region of interest" description="Disordered" evidence="1">
    <location>
        <begin position="1"/>
        <end position="25"/>
    </location>
</feature>
<proteinExistence type="predicted"/>
<dbReference type="InterPro" id="IPR036465">
    <property type="entry name" value="vWFA_dom_sf"/>
</dbReference>
<dbReference type="Gene3D" id="3.40.50.410">
    <property type="entry name" value="von Willebrand factor, type A domain"/>
    <property type="match status" value="2"/>
</dbReference>
<evidence type="ECO:0000259" key="2">
    <source>
        <dbReference type="PROSITE" id="PS50234"/>
    </source>
</evidence>
<evidence type="ECO:0000313" key="4">
    <source>
        <dbReference type="Proteomes" id="UP000664369"/>
    </source>
</evidence>
<evidence type="ECO:0000313" key="3">
    <source>
        <dbReference type="EMBL" id="MBO2012648.1"/>
    </source>
</evidence>